<keyword evidence="3" id="KW-1185">Reference proteome</keyword>
<dbReference type="AlphaFoldDB" id="A0A1J1J273"/>
<accession>A0A1J1J273</accession>
<feature type="signal peptide" evidence="1">
    <location>
        <begin position="1"/>
        <end position="18"/>
    </location>
</feature>
<evidence type="ECO:0000313" key="3">
    <source>
        <dbReference type="Proteomes" id="UP000183832"/>
    </source>
</evidence>
<proteinExistence type="predicted"/>
<dbReference type="EMBL" id="CVRI01000067">
    <property type="protein sequence ID" value="CRL06541.1"/>
    <property type="molecule type" value="Genomic_DNA"/>
</dbReference>
<evidence type="ECO:0000313" key="2">
    <source>
        <dbReference type="EMBL" id="CRL06541.1"/>
    </source>
</evidence>
<protein>
    <submittedName>
        <fullName evidence="2">CLUMA_CG019871, isoform A</fullName>
    </submittedName>
</protein>
<name>A0A1J1J273_9DIPT</name>
<keyword evidence="1" id="KW-0732">Signal</keyword>
<evidence type="ECO:0000256" key="1">
    <source>
        <dbReference type="SAM" id="SignalP"/>
    </source>
</evidence>
<sequence length="77" mass="9001">MNGRLLFCCAMTLHSVQQFITTLRDFAGIYEMESIKFYDTCLKTLKAMKVCQNALDINYKLYHEKHSKIQTNKSNCI</sequence>
<feature type="chain" id="PRO_5012068635" evidence="1">
    <location>
        <begin position="19"/>
        <end position="77"/>
    </location>
</feature>
<dbReference type="Proteomes" id="UP000183832">
    <property type="component" value="Unassembled WGS sequence"/>
</dbReference>
<gene>
    <name evidence="2" type="ORF">CLUMA_CG019871</name>
</gene>
<organism evidence="2 3">
    <name type="scientific">Clunio marinus</name>
    <dbReference type="NCBI Taxonomy" id="568069"/>
    <lineage>
        <taxon>Eukaryota</taxon>
        <taxon>Metazoa</taxon>
        <taxon>Ecdysozoa</taxon>
        <taxon>Arthropoda</taxon>
        <taxon>Hexapoda</taxon>
        <taxon>Insecta</taxon>
        <taxon>Pterygota</taxon>
        <taxon>Neoptera</taxon>
        <taxon>Endopterygota</taxon>
        <taxon>Diptera</taxon>
        <taxon>Nematocera</taxon>
        <taxon>Chironomoidea</taxon>
        <taxon>Chironomidae</taxon>
        <taxon>Clunio</taxon>
    </lineage>
</organism>
<reference evidence="2" key="1">
    <citation type="submission" date="2015-04" db="EMBL/GenBank/DDBJ databases">
        <authorList>
            <person name="Syromyatnikov M.Y."/>
            <person name="Popov V.N."/>
        </authorList>
    </citation>
    <scope>NUCLEOTIDE SEQUENCE [LARGE SCALE GENOMIC DNA]</scope>
</reference>